<dbReference type="InterPro" id="IPR013324">
    <property type="entry name" value="RNA_pol_sigma_r3/r4-like"/>
</dbReference>
<dbReference type="eggNOG" id="COG1595">
    <property type="taxonomic scope" value="Bacteria"/>
</dbReference>
<organism evidence="7 8">
    <name type="scientific">Bacteroides fluxus YIT 12057</name>
    <dbReference type="NCBI Taxonomy" id="763034"/>
    <lineage>
        <taxon>Bacteria</taxon>
        <taxon>Pseudomonadati</taxon>
        <taxon>Bacteroidota</taxon>
        <taxon>Bacteroidia</taxon>
        <taxon>Bacteroidales</taxon>
        <taxon>Bacteroidaceae</taxon>
        <taxon>Bacteroides</taxon>
    </lineage>
</organism>
<dbReference type="Pfam" id="PF04542">
    <property type="entry name" value="Sigma70_r2"/>
    <property type="match status" value="1"/>
</dbReference>
<dbReference type="InterPro" id="IPR013325">
    <property type="entry name" value="RNA_pol_sigma_r2"/>
</dbReference>
<dbReference type="AlphaFoldDB" id="F3PNE8"/>
<reference evidence="7 8" key="1">
    <citation type="submission" date="2011-02" db="EMBL/GenBank/DDBJ databases">
        <authorList>
            <person name="Weinstock G."/>
            <person name="Sodergren E."/>
            <person name="Clifton S."/>
            <person name="Fulton L."/>
            <person name="Fulton B."/>
            <person name="Courtney L."/>
            <person name="Fronick C."/>
            <person name="Harrison M."/>
            <person name="Strong C."/>
            <person name="Farmer C."/>
            <person name="Delahaunty K."/>
            <person name="Markovic C."/>
            <person name="Hall O."/>
            <person name="Minx P."/>
            <person name="Tomlinson C."/>
            <person name="Mitreva M."/>
            <person name="Hou S."/>
            <person name="Chen J."/>
            <person name="Wollam A."/>
            <person name="Pepin K.H."/>
            <person name="Johnson M."/>
            <person name="Bhonagiri V."/>
            <person name="Zhang X."/>
            <person name="Suruliraj S."/>
            <person name="Warren W."/>
            <person name="Chinwalla A."/>
            <person name="Mardis E.R."/>
            <person name="Wilson R.K."/>
        </authorList>
    </citation>
    <scope>NUCLEOTIDE SEQUENCE [LARGE SCALE GENOMIC DNA]</scope>
    <source>
        <strain evidence="7 8">YIT 12057</strain>
    </source>
</reference>
<dbReference type="InterPro" id="IPR014284">
    <property type="entry name" value="RNA_pol_sigma-70_dom"/>
</dbReference>
<dbReference type="HOGENOM" id="CLU_047691_4_0_10"/>
<dbReference type="GO" id="GO:0016987">
    <property type="term" value="F:sigma factor activity"/>
    <property type="evidence" value="ECO:0007669"/>
    <property type="project" value="UniProtKB-KW"/>
</dbReference>
<dbReference type="PANTHER" id="PTHR43133">
    <property type="entry name" value="RNA POLYMERASE ECF-TYPE SIGMA FACTO"/>
    <property type="match status" value="1"/>
</dbReference>
<name>F3PNE8_9BACE</name>
<evidence type="ECO:0000259" key="6">
    <source>
        <dbReference type="Pfam" id="PF08281"/>
    </source>
</evidence>
<evidence type="ECO:0000313" key="7">
    <source>
        <dbReference type="EMBL" id="EGF59687.1"/>
    </source>
</evidence>
<dbReference type="InterPro" id="IPR036388">
    <property type="entry name" value="WH-like_DNA-bd_sf"/>
</dbReference>
<keyword evidence="3" id="KW-0731">Sigma factor</keyword>
<proteinExistence type="inferred from homology"/>
<comment type="caution">
    <text evidence="7">The sequence shown here is derived from an EMBL/GenBank/DDBJ whole genome shotgun (WGS) entry which is preliminary data.</text>
</comment>
<dbReference type="InterPro" id="IPR039425">
    <property type="entry name" value="RNA_pol_sigma-70-like"/>
</dbReference>
<protein>
    <submittedName>
        <fullName evidence="7">RNA polymerase sigma-70 factor</fullName>
    </submittedName>
</protein>
<dbReference type="SUPFAM" id="SSF88946">
    <property type="entry name" value="Sigma2 domain of RNA polymerase sigma factors"/>
    <property type="match status" value="1"/>
</dbReference>
<evidence type="ECO:0000256" key="2">
    <source>
        <dbReference type="ARBA" id="ARBA00023015"/>
    </source>
</evidence>
<dbReference type="EMBL" id="AFBN01000005">
    <property type="protein sequence ID" value="EGF59687.1"/>
    <property type="molecule type" value="Genomic_DNA"/>
</dbReference>
<dbReference type="GO" id="GO:0003677">
    <property type="term" value="F:DNA binding"/>
    <property type="evidence" value="ECO:0007669"/>
    <property type="project" value="InterPro"/>
</dbReference>
<gene>
    <name evidence="7" type="ORF">HMPREF9446_00234</name>
</gene>
<evidence type="ECO:0000256" key="1">
    <source>
        <dbReference type="ARBA" id="ARBA00010641"/>
    </source>
</evidence>
<dbReference type="STRING" id="763034.HMPREF9446_00234"/>
<accession>F3PNE8</accession>
<dbReference type="Pfam" id="PF08281">
    <property type="entry name" value="Sigma70_r4_2"/>
    <property type="match status" value="1"/>
</dbReference>
<dbReference type="InterPro" id="IPR013249">
    <property type="entry name" value="RNA_pol_sigma70_r4_t2"/>
</dbReference>
<dbReference type="Gene3D" id="1.10.1740.10">
    <property type="match status" value="1"/>
</dbReference>
<dbReference type="Gene3D" id="1.10.10.10">
    <property type="entry name" value="Winged helix-like DNA-binding domain superfamily/Winged helix DNA-binding domain"/>
    <property type="match status" value="1"/>
</dbReference>
<dbReference type="SUPFAM" id="SSF88659">
    <property type="entry name" value="Sigma3 and sigma4 domains of RNA polymerase sigma factors"/>
    <property type="match status" value="1"/>
</dbReference>
<keyword evidence="4" id="KW-0804">Transcription</keyword>
<comment type="similarity">
    <text evidence="1">Belongs to the sigma-70 factor family. ECF subfamily.</text>
</comment>
<evidence type="ECO:0000256" key="4">
    <source>
        <dbReference type="ARBA" id="ARBA00023163"/>
    </source>
</evidence>
<feature type="domain" description="RNA polymerase sigma factor 70 region 4 type 2" evidence="6">
    <location>
        <begin position="115"/>
        <end position="164"/>
    </location>
</feature>
<evidence type="ECO:0000313" key="8">
    <source>
        <dbReference type="Proteomes" id="UP000003416"/>
    </source>
</evidence>
<dbReference type="InterPro" id="IPR007627">
    <property type="entry name" value="RNA_pol_sigma70_r2"/>
</dbReference>
<keyword evidence="2" id="KW-0805">Transcription regulation</keyword>
<sequence>MDLRQFSNFFNEYRQKFIRFAYMYVADSMAAEDIVSESFTYYWNNKDRLPADTNVPAYVLTAVKHRCIDYLRHEQVCQDTSNELYQLYSWELSTRIATLENFEPADIFTSEIQKLVDEALESLPERTRLVFVMSRYENKPYHEIAAVLGITTKGVEFHISKATKLLRVILKDYLPSFILFNFV</sequence>
<dbReference type="Proteomes" id="UP000003416">
    <property type="component" value="Unassembled WGS sequence"/>
</dbReference>
<dbReference type="NCBIfam" id="TIGR02937">
    <property type="entry name" value="sigma70-ECF"/>
    <property type="match status" value="1"/>
</dbReference>
<dbReference type="GO" id="GO:0006352">
    <property type="term" value="P:DNA-templated transcription initiation"/>
    <property type="evidence" value="ECO:0007669"/>
    <property type="project" value="InterPro"/>
</dbReference>
<dbReference type="NCBIfam" id="TIGR02985">
    <property type="entry name" value="Sig70_bacteroi1"/>
    <property type="match status" value="1"/>
</dbReference>
<dbReference type="RefSeq" id="WP_009123598.1">
    <property type="nucleotide sequence ID" value="NZ_GL882606.1"/>
</dbReference>
<feature type="domain" description="RNA polymerase sigma-70 region 2" evidence="5">
    <location>
        <begin position="10"/>
        <end position="75"/>
    </location>
</feature>
<keyword evidence="8" id="KW-1185">Reference proteome</keyword>
<evidence type="ECO:0000259" key="5">
    <source>
        <dbReference type="Pfam" id="PF04542"/>
    </source>
</evidence>
<dbReference type="InterPro" id="IPR014327">
    <property type="entry name" value="RNA_pol_sigma70_bacteroid"/>
</dbReference>
<dbReference type="PANTHER" id="PTHR43133:SF46">
    <property type="entry name" value="RNA POLYMERASE SIGMA-70 FACTOR ECF SUBFAMILY"/>
    <property type="match status" value="1"/>
</dbReference>
<dbReference type="GeneID" id="86048065"/>
<dbReference type="CDD" id="cd06171">
    <property type="entry name" value="Sigma70_r4"/>
    <property type="match status" value="1"/>
</dbReference>
<evidence type="ECO:0000256" key="3">
    <source>
        <dbReference type="ARBA" id="ARBA00023082"/>
    </source>
</evidence>